<evidence type="ECO:0000313" key="2">
    <source>
        <dbReference type="Proteomes" id="UP001055804"/>
    </source>
</evidence>
<comment type="caution">
    <text evidence="1">The sequence shown here is derived from an EMBL/GenBank/DDBJ whole genome shotgun (WGS) entry which is preliminary data.</text>
</comment>
<dbReference type="EMBL" id="JAMZFT010000001">
    <property type="protein sequence ID" value="MCP1335718.1"/>
    <property type="molecule type" value="Genomic_DNA"/>
</dbReference>
<dbReference type="PANTHER" id="PTHR33973">
    <property type="entry name" value="OS07G0153300 PROTEIN"/>
    <property type="match status" value="1"/>
</dbReference>
<reference evidence="1" key="1">
    <citation type="submission" date="2022-06" db="EMBL/GenBank/DDBJ databases">
        <title>Isolation and Genomics of Futiania mangrovii gen. nov., sp. nov., a Rare and Metabolically-versatile member in the Class Alphaproteobacteria.</title>
        <authorList>
            <person name="Liu L."/>
            <person name="Huang W.-C."/>
            <person name="Pan J."/>
            <person name="Li J."/>
            <person name="Huang Y."/>
            <person name="Du H."/>
            <person name="Liu Y."/>
            <person name="Li M."/>
        </authorList>
    </citation>
    <scope>NUCLEOTIDE SEQUENCE</scope>
    <source>
        <strain evidence="1">FT118</strain>
    </source>
</reference>
<proteinExistence type="predicted"/>
<protein>
    <submittedName>
        <fullName evidence="1">DUF1365 domain-containing protein</fullName>
    </submittedName>
</protein>
<dbReference type="RefSeq" id="WP_269331652.1">
    <property type="nucleotide sequence ID" value="NZ_JAMZFT010000001.1"/>
</dbReference>
<dbReference type="Pfam" id="PF07103">
    <property type="entry name" value="DUF1365"/>
    <property type="match status" value="1"/>
</dbReference>
<gene>
    <name evidence="1" type="ORF">NJQ99_04785</name>
</gene>
<accession>A0A9J6PBX2</accession>
<evidence type="ECO:0000313" key="1">
    <source>
        <dbReference type="EMBL" id="MCP1335718.1"/>
    </source>
</evidence>
<sequence length="271" mass="30400">MTGTARQRASALYRGEVIHRRHAAPAHELRANVYSLLLDLDELEDLTRELSLFGHGKRRPFSFRDRDHGPRDGTPLKAWIVEELTRAGLSAERWSIRLHCFPRVLGSVFNPLSTWFAHDETGALRAILYEVSNTFGQRHGYLVPIDPEEGAAHRHTAQKTFHVSPFFDVAGTYAFRTAVPGERLNLMIRYDGPEGPRLTATHTGERRALTDTELLKAAAACPYLTFRVLRGIHWHALKLWLKGARYHAPPAPPARLVEVVKGPDALAGPAE</sequence>
<dbReference type="AlphaFoldDB" id="A0A9J6PBX2"/>
<name>A0A9J6PBX2_9PROT</name>
<organism evidence="1 2">
    <name type="scientific">Futiania mangrovi</name>
    <dbReference type="NCBI Taxonomy" id="2959716"/>
    <lineage>
        <taxon>Bacteria</taxon>
        <taxon>Pseudomonadati</taxon>
        <taxon>Pseudomonadota</taxon>
        <taxon>Alphaproteobacteria</taxon>
        <taxon>Futianiales</taxon>
        <taxon>Futianiaceae</taxon>
        <taxon>Futiania</taxon>
    </lineage>
</organism>
<dbReference type="InterPro" id="IPR010775">
    <property type="entry name" value="DUF1365"/>
</dbReference>
<keyword evidence="2" id="KW-1185">Reference proteome</keyword>
<dbReference type="PANTHER" id="PTHR33973:SF4">
    <property type="entry name" value="OS07G0153300 PROTEIN"/>
    <property type="match status" value="1"/>
</dbReference>
<dbReference type="Proteomes" id="UP001055804">
    <property type="component" value="Unassembled WGS sequence"/>
</dbReference>